<reference evidence="2 3" key="1">
    <citation type="submission" date="2020-08" db="EMBL/GenBank/DDBJ databases">
        <title>Genomic Encyclopedia of Type Strains, Phase III (KMG-III): the genomes of soil and plant-associated and newly described type strains.</title>
        <authorList>
            <person name="Whitman W."/>
        </authorList>
    </citation>
    <scope>NUCLEOTIDE SEQUENCE [LARGE SCALE GENOMIC DNA]</scope>
    <source>
        <strain evidence="2 3">CECT 3303</strain>
    </source>
</reference>
<proteinExistence type="predicted"/>
<feature type="region of interest" description="Disordered" evidence="1">
    <location>
        <begin position="1"/>
        <end position="41"/>
    </location>
</feature>
<evidence type="ECO:0000313" key="3">
    <source>
        <dbReference type="Proteomes" id="UP000562352"/>
    </source>
</evidence>
<name>A0A841DBQ8_PLAVE</name>
<dbReference type="RefSeq" id="WP_184948769.1">
    <property type="nucleotide sequence ID" value="NZ_BAAAWZ010000001.1"/>
</dbReference>
<keyword evidence="3" id="KW-1185">Reference proteome</keyword>
<dbReference type="InterPro" id="IPR013785">
    <property type="entry name" value="Aldolase_TIM"/>
</dbReference>
<accession>A0A841DBQ8</accession>
<gene>
    <name evidence="2" type="ORF">FHS22_007400</name>
</gene>
<dbReference type="AlphaFoldDB" id="A0A841DBQ8"/>
<dbReference type="Gene3D" id="3.20.20.70">
    <property type="entry name" value="Aldolase class I"/>
    <property type="match status" value="1"/>
</dbReference>
<sequence length="203" mass="20517">MRPRDGAGREPLNAVRAGTGVGAVRRAAPGPPAGAGTGLWTTGGDAAAGRGEVRGWAALPAVERPGLASADLSERGFPGLWEDLRRLGVGVEAGVWSVADAEALAATGLECVRVLAEIIGGAEGTAVPRAHAVLRRLGDLAVPGPRLLHGEHAPAWVLVDEAGRPGLATRIGLEDVLHGPAGEPVEGNAEPVRLARARLVPGG</sequence>
<evidence type="ECO:0000313" key="2">
    <source>
        <dbReference type="EMBL" id="MBB5968082.1"/>
    </source>
</evidence>
<protein>
    <submittedName>
        <fullName evidence="2">Uncharacterized protein (DUF849 family)</fullName>
    </submittedName>
</protein>
<dbReference type="EMBL" id="JACHJJ010000049">
    <property type="protein sequence ID" value="MBB5968082.1"/>
    <property type="molecule type" value="Genomic_DNA"/>
</dbReference>
<dbReference type="Proteomes" id="UP000562352">
    <property type="component" value="Unassembled WGS sequence"/>
</dbReference>
<comment type="caution">
    <text evidence="2">The sequence shown here is derived from an EMBL/GenBank/DDBJ whole genome shotgun (WGS) entry which is preliminary data.</text>
</comment>
<evidence type="ECO:0000256" key="1">
    <source>
        <dbReference type="SAM" id="MobiDB-lite"/>
    </source>
</evidence>
<feature type="compositionally biased region" description="Low complexity" evidence="1">
    <location>
        <begin position="14"/>
        <end position="28"/>
    </location>
</feature>
<organism evidence="2 3">
    <name type="scientific">Planomonospora venezuelensis</name>
    <dbReference type="NCBI Taxonomy" id="1999"/>
    <lineage>
        <taxon>Bacteria</taxon>
        <taxon>Bacillati</taxon>
        <taxon>Actinomycetota</taxon>
        <taxon>Actinomycetes</taxon>
        <taxon>Streptosporangiales</taxon>
        <taxon>Streptosporangiaceae</taxon>
        <taxon>Planomonospora</taxon>
    </lineage>
</organism>